<protein>
    <recommendedName>
        <fullName evidence="4">DUF3995 domain-containing protein</fullName>
    </recommendedName>
</protein>
<keyword evidence="1" id="KW-1133">Transmembrane helix</keyword>
<accession>A0ABT0G6L5</accession>
<name>A0ABT0G6L5_9ACTN</name>
<keyword evidence="1" id="KW-0812">Transmembrane</keyword>
<evidence type="ECO:0000313" key="3">
    <source>
        <dbReference type="Proteomes" id="UP001317259"/>
    </source>
</evidence>
<organism evidence="2 3">
    <name type="scientific">Actinomadura luzonensis</name>
    <dbReference type="NCBI Taxonomy" id="2805427"/>
    <lineage>
        <taxon>Bacteria</taxon>
        <taxon>Bacillati</taxon>
        <taxon>Actinomycetota</taxon>
        <taxon>Actinomycetes</taxon>
        <taxon>Streptosporangiales</taxon>
        <taxon>Thermomonosporaceae</taxon>
        <taxon>Actinomadura</taxon>
    </lineage>
</organism>
<evidence type="ECO:0008006" key="4">
    <source>
        <dbReference type="Google" id="ProtNLM"/>
    </source>
</evidence>
<feature type="transmembrane region" description="Helical" evidence="1">
    <location>
        <begin position="91"/>
        <end position="110"/>
    </location>
</feature>
<feature type="transmembrane region" description="Helical" evidence="1">
    <location>
        <begin position="59"/>
        <end position="79"/>
    </location>
</feature>
<reference evidence="2 3" key="1">
    <citation type="submission" date="2022-04" db="EMBL/GenBank/DDBJ databases">
        <title>Genome draft of Actinomadura sp. ATCC 31491.</title>
        <authorList>
            <person name="Shi X."/>
            <person name="Du Y."/>
        </authorList>
    </citation>
    <scope>NUCLEOTIDE SEQUENCE [LARGE SCALE GENOMIC DNA]</scope>
    <source>
        <strain evidence="2 3">ATCC 31491</strain>
    </source>
</reference>
<keyword evidence="3" id="KW-1185">Reference proteome</keyword>
<evidence type="ECO:0000313" key="2">
    <source>
        <dbReference type="EMBL" id="MCK2220247.1"/>
    </source>
</evidence>
<feature type="transmembrane region" description="Helical" evidence="1">
    <location>
        <begin position="130"/>
        <end position="151"/>
    </location>
</feature>
<dbReference type="RefSeq" id="WP_242382866.1">
    <property type="nucleotide sequence ID" value="NZ_JAKRKC020000002.1"/>
</dbReference>
<evidence type="ECO:0000256" key="1">
    <source>
        <dbReference type="SAM" id="Phobius"/>
    </source>
</evidence>
<dbReference type="Proteomes" id="UP001317259">
    <property type="component" value="Unassembled WGS sequence"/>
</dbReference>
<dbReference type="EMBL" id="JAKRKC020000002">
    <property type="protein sequence ID" value="MCK2220247.1"/>
    <property type="molecule type" value="Genomic_DNA"/>
</dbReference>
<sequence>MSTRSRLWWAAALLLAAGGFVLSVTLGDAGFFFYGPALYCPGRELSGEPRSLFWNTFGWLPPLWSPAVAVAAACFLHWLGLRRGRPVPGRAAARVLAAGLLLYLPEPLGFAFDMVYDPGCLDRWYGARGAFVLLTPMVPTVLSACCVLAAVRRR</sequence>
<proteinExistence type="predicted"/>
<gene>
    <name evidence="2" type="ORF">MF672_041580</name>
</gene>
<comment type="caution">
    <text evidence="2">The sequence shown here is derived from an EMBL/GenBank/DDBJ whole genome shotgun (WGS) entry which is preliminary data.</text>
</comment>
<keyword evidence="1" id="KW-0472">Membrane</keyword>